<dbReference type="InterPro" id="IPR007849">
    <property type="entry name" value="ATP10"/>
</dbReference>
<comment type="caution">
    <text evidence="2">The sequence shown here is derived from an EMBL/GenBank/DDBJ whole genome shotgun (WGS) entry which is preliminary data.</text>
</comment>
<sequence length="341" mass="39013">MKSDILLPKPGVRAIGTRFCCNYNRYFSHSALRPKSAQKPATETTLDSKSHSANPSIHAPRSYGPQFQGKFTPQHLPRPIGLPLSPRPGENVGDGRSFLYWLQSFFNTEKHEQERKSIMKAMSTPYFRDWRNMRFAAGKSFLSPPRLFKAQLSLFFPNFRGETFVDLYPNSNDTTPILTGKASVVSFYSGRWAENQTYSFTSPAANPDLHKILSSGGNIAQLVYINYETRFFTFWFVRLLRSFMRKKVARNQWNKYFLIRRGMTDEIRESIGLLNLKAGYTYLVDHHCRIRWAGSGQSEPAEKESLAKGLARLIEEVKKDTSRPPVAKSTPAKQRPLAKKL</sequence>
<dbReference type="PANTHER" id="PTHR28106:SF1">
    <property type="entry name" value="MITOCHONDRIAL ATPASE COMPLEX SUBUNIT ATP10"/>
    <property type="match status" value="1"/>
</dbReference>
<evidence type="ECO:0008006" key="4">
    <source>
        <dbReference type="Google" id="ProtNLM"/>
    </source>
</evidence>
<dbReference type="AlphaFoldDB" id="A0A2C5YNA8"/>
<gene>
    <name evidence="2" type="ORF">CDD82_7916</name>
</gene>
<dbReference type="Pfam" id="PF05176">
    <property type="entry name" value="ATP-synt_10"/>
    <property type="match status" value="1"/>
</dbReference>
<accession>A0A2C5YNA8</accession>
<feature type="region of interest" description="Disordered" evidence="1">
    <location>
        <begin position="318"/>
        <end position="341"/>
    </location>
</feature>
<feature type="compositionally biased region" description="Polar residues" evidence="1">
    <location>
        <begin position="39"/>
        <end position="55"/>
    </location>
</feature>
<evidence type="ECO:0000256" key="1">
    <source>
        <dbReference type="SAM" id="MobiDB-lite"/>
    </source>
</evidence>
<dbReference type="Proteomes" id="UP000224854">
    <property type="component" value="Unassembled WGS sequence"/>
</dbReference>
<evidence type="ECO:0000313" key="2">
    <source>
        <dbReference type="EMBL" id="PHH69216.1"/>
    </source>
</evidence>
<dbReference type="OrthoDB" id="17089at2759"/>
<name>A0A2C5YNA8_9HYPO</name>
<evidence type="ECO:0000313" key="3">
    <source>
        <dbReference type="Proteomes" id="UP000224854"/>
    </source>
</evidence>
<protein>
    <recommendedName>
        <fullName evidence="4">Mitochondrial ATPase complex subunit ATP10</fullName>
    </recommendedName>
</protein>
<reference evidence="2 3" key="1">
    <citation type="submission" date="2017-06" db="EMBL/GenBank/DDBJ databases">
        <title>Ant-infecting Ophiocordyceps genomes reveal a high diversity of potential behavioral manipulation genes and a possible major role for enterotoxins.</title>
        <authorList>
            <person name="De Bekker C."/>
            <person name="Evans H.C."/>
            <person name="Brachmann A."/>
            <person name="Hughes D.P."/>
        </authorList>
    </citation>
    <scope>NUCLEOTIDE SEQUENCE [LARGE SCALE GENOMIC DNA]</scope>
    <source>
        <strain evidence="2 3">1348a</strain>
    </source>
</reference>
<organism evidence="2 3">
    <name type="scientific">Ophiocordyceps australis</name>
    <dbReference type="NCBI Taxonomy" id="1399860"/>
    <lineage>
        <taxon>Eukaryota</taxon>
        <taxon>Fungi</taxon>
        <taxon>Dikarya</taxon>
        <taxon>Ascomycota</taxon>
        <taxon>Pezizomycotina</taxon>
        <taxon>Sordariomycetes</taxon>
        <taxon>Hypocreomycetidae</taxon>
        <taxon>Hypocreales</taxon>
        <taxon>Ophiocordycipitaceae</taxon>
        <taxon>Ophiocordyceps</taxon>
    </lineage>
</organism>
<dbReference type="PANTHER" id="PTHR28106">
    <property type="entry name" value="MITOCHONDRIAL ATPASE COMPLEX SUBUNIT ATP10"/>
    <property type="match status" value="1"/>
</dbReference>
<dbReference type="GO" id="GO:0005743">
    <property type="term" value="C:mitochondrial inner membrane"/>
    <property type="evidence" value="ECO:0007669"/>
    <property type="project" value="TreeGrafter"/>
</dbReference>
<feature type="region of interest" description="Disordered" evidence="1">
    <location>
        <begin position="32"/>
        <end position="59"/>
    </location>
</feature>
<keyword evidence="3" id="KW-1185">Reference proteome</keyword>
<dbReference type="GO" id="GO:0033615">
    <property type="term" value="P:mitochondrial proton-transporting ATP synthase complex assembly"/>
    <property type="evidence" value="ECO:0007669"/>
    <property type="project" value="TreeGrafter"/>
</dbReference>
<dbReference type="EMBL" id="NJEU01000977">
    <property type="protein sequence ID" value="PHH69216.1"/>
    <property type="molecule type" value="Genomic_DNA"/>
</dbReference>
<proteinExistence type="predicted"/>